<keyword evidence="2" id="KW-1185">Reference proteome</keyword>
<dbReference type="KEGG" id="soy:115884341"/>
<sequence length="500" mass="57812">MNQDKYFERRMVVNKFSNRPPFDLKKPQESLNITENIKEYPEENCINCCKNRCTKQKPPVIPKSKKLSKTAPDKELADNTDNRLIISKIIENFQKATPSRELHRNSDIINKGSVETLYRKSTISKLGKNIPEHKLMKNLLKNFEADSERCLAQKKRNFGNRKGSKCKKIAVKKNGPFNSCSKINKKTSTTGLVWPPRSVEMMHFYDNKMSSNHNTIYEDMEEISSNNESSRPISEVGDIVLKRRKLTKQFKNNISDETVPKMSYKPGRIETLPKTNSKNNNDKKLKQNLSDRPEKNIRKTIPMKEKSFVQNQVEKLNKASIRKNKEKTTETERPKYCSQSAQKSQYLEVMNKVKNTIPQIKNVFQSDSEQVWSDPSFDEIAPQYITFPKETRMAIDQRLSEKRCPIPLSKFTKIDNVKPAVVLNAEETNYNDYCHCYDHGDGPAKTQNYPAERRNTTAKTTNKSKWKIPMPCKKNLLCDKGDHHNGPCGYTHNSFNKVVS</sequence>
<proteinExistence type="predicted"/>
<evidence type="ECO:0000256" key="1">
    <source>
        <dbReference type="SAM" id="MobiDB-lite"/>
    </source>
</evidence>
<dbReference type="OrthoDB" id="6766128at2759"/>
<evidence type="ECO:0000313" key="2">
    <source>
        <dbReference type="Proteomes" id="UP000504635"/>
    </source>
</evidence>
<protein>
    <submittedName>
        <fullName evidence="3">Uncharacterized protein LOC115884341</fullName>
    </submittedName>
</protein>
<name>A0A6J2Y6A5_SITOR</name>
<dbReference type="RefSeq" id="XP_030758756.1">
    <property type="nucleotide sequence ID" value="XM_030902896.1"/>
</dbReference>
<dbReference type="Proteomes" id="UP000504635">
    <property type="component" value="Unplaced"/>
</dbReference>
<dbReference type="AlphaFoldDB" id="A0A6J2Y6A5"/>
<organism evidence="2 3">
    <name type="scientific">Sitophilus oryzae</name>
    <name type="common">Rice weevil</name>
    <name type="synonym">Curculio oryzae</name>
    <dbReference type="NCBI Taxonomy" id="7048"/>
    <lineage>
        <taxon>Eukaryota</taxon>
        <taxon>Metazoa</taxon>
        <taxon>Ecdysozoa</taxon>
        <taxon>Arthropoda</taxon>
        <taxon>Hexapoda</taxon>
        <taxon>Insecta</taxon>
        <taxon>Pterygota</taxon>
        <taxon>Neoptera</taxon>
        <taxon>Endopterygota</taxon>
        <taxon>Coleoptera</taxon>
        <taxon>Polyphaga</taxon>
        <taxon>Cucujiformia</taxon>
        <taxon>Curculionidae</taxon>
        <taxon>Dryophthorinae</taxon>
        <taxon>Sitophilus</taxon>
    </lineage>
</organism>
<reference evidence="3" key="1">
    <citation type="submission" date="2025-08" db="UniProtKB">
        <authorList>
            <consortium name="RefSeq"/>
        </authorList>
    </citation>
    <scope>IDENTIFICATION</scope>
    <source>
        <tissue evidence="3">Gonads</tissue>
    </source>
</reference>
<dbReference type="GeneID" id="115884341"/>
<dbReference type="InParanoid" id="A0A6J2Y6A5"/>
<feature type="compositionally biased region" description="Basic and acidic residues" evidence="1">
    <location>
        <begin position="280"/>
        <end position="295"/>
    </location>
</feature>
<evidence type="ECO:0000313" key="3">
    <source>
        <dbReference type="RefSeq" id="XP_030758756.1"/>
    </source>
</evidence>
<feature type="region of interest" description="Disordered" evidence="1">
    <location>
        <begin position="258"/>
        <end position="295"/>
    </location>
</feature>
<accession>A0A6J2Y6A5</accession>
<gene>
    <name evidence="3" type="primary">LOC115884341</name>
</gene>